<dbReference type="SMART" id="SM00283">
    <property type="entry name" value="MA"/>
    <property type="match status" value="1"/>
</dbReference>
<dbReference type="PROSITE" id="PS50111">
    <property type="entry name" value="CHEMOTAXIS_TRANSDUC_2"/>
    <property type="match status" value="1"/>
</dbReference>
<evidence type="ECO:0000256" key="11">
    <source>
        <dbReference type="SAM" id="Phobius"/>
    </source>
</evidence>
<accession>A0A346NMZ9</accession>
<comment type="similarity">
    <text evidence="9">Belongs to the methyl-accepting chemotaxis (MCP) protein family.</text>
</comment>
<organism evidence="14 15">
    <name type="scientific">Salinimonas sediminis</name>
    <dbReference type="NCBI Taxonomy" id="2303538"/>
    <lineage>
        <taxon>Bacteria</taxon>
        <taxon>Pseudomonadati</taxon>
        <taxon>Pseudomonadota</taxon>
        <taxon>Gammaproteobacteria</taxon>
        <taxon>Alteromonadales</taxon>
        <taxon>Alteromonadaceae</taxon>
        <taxon>Alteromonas/Salinimonas group</taxon>
        <taxon>Salinimonas</taxon>
    </lineage>
</organism>
<dbReference type="CDD" id="cd12912">
    <property type="entry name" value="PDC2_MCP_like"/>
    <property type="match status" value="1"/>
</dbReference>
<dbReference type="EMBL" id="CP031769">
    <property type="protein sequence ID" value="AXR06906.1"/>
    <property type="molecule type" value="Genomic_DNA"/>
</dbReference>
<protein>
    <submittedName>
        <fullName evidence="14">Methyl-accepting chemotaxis protein</fullName>
    </submittedName>
</protein>
<dbReference type="KEGG" id="salm:D0Y50_11390"/>
<dbReference type="SUPFAM" id="SSF58104">
    <property type="entry name" value="Methyl-accepting chemotaxis protein (MCP) signaling domain"/>
    <property type="match status" value="1"/>
</dbReference>
<keyword evidence="8 10" id="KW-0807">Transducer</keyword>
<feature type="domain" description="Methyl-accepting transducer" evidence="12">
    <location>
        <begin position="353"/>
        <end position="589"/>
    </location>
</feature>
<dbReference type="InterPro" id="IPR004089">
    <property type="entry name" value="MCPsignal_dom"/>
</dbReference>
<keyword evidence="2" id="KW-1003">Cell membrane</keyword>
<dbReference type="InterPro" id="IPR033479">
    <property type="entry name" value="dCache_1"/>
</dbReference>
<dbReference type="CDD" id="cd06225">
    <property type="entry name" value="HAMP"/>
    <property type="match status" value="1"/>
</dbReference>
<evidence type="ECO:0000256" key="9">
    <source>
        <dbReference type="ARBA" id="ARBA00029447"/>
    </source>
</evidence>
<keyword evidence="3" id="KW-0488">Methylation</keyword>
<evidence type="ECO:0000313" key="14">
    <source>
        <dbReference type="EMBL" id="AXR06906.1"/>
    </source>
</evidence>
<dbReference type="RefSeq" id="WP_117317046.1">
    <property type="nucleotide sequence ID" value="NZ_CP031769.1"/>
</dbReference>
<dbReference type="Pfam" id="PF02743">
    <property type="entry name" value="dCache_1"/>
    <property type="match status" value="1"/>
</dbReference>
<evidence type="ECO:0000256" key="3">
    <source>
        <dbReference type="ARBA" id="ARBA00022481"/>
    </source>
</evidence>
<keyword evidence="7 11" id="KW-0472">Membrane</keyword>
<evidence type="ECO:0000256" key="2">
    <source>
        <dbReference type="ARBA" id="ARBA00022475"/>
    </source>
</evidence>
<feature type="domain" description="HAMP" evidence="13">
    <location>
        <begin position="294"/>
        <end position="348"/>
    </location>
</feature>
<dbReference type="Pfam" id="PF00672">
    <property type="entry name" value="HAMP"/>
    <property type="match status" value="1"/>
</dbReference>
<gene>
    <name evidence="14" type="ORF">D0Y50_11390</name>
</gene>
<dbReference type="OrthoDB" id="2489132at2"/>
<reference evidence="14 15" key="1">
    <citation type="submission" date="2018-08" db="EMBL/GenBank/DDBJ databases">
        <title>Salinimonas sediminis sp. nov., a piezophilic bacterium isolated from a deep-sea sediment sample from the New Britain Trench.</title>
        <authorList>
            <person name="Cao J."/>
        </authorList>
    </citation>
    <scope>NUCLEOTIDE SEQUENCE [LARGE SCALE GENOMIC DNA]</scope>
    <source>
        <strain evidence="14 15">N102</strain>
    </source>
</reference>
<evidence type="ECO:0000256" key="7">
    <source>
        <dbReference type="ARBA" id="ARBA00023136"/>
    </source>
</evidence>
<dbReference type="SUPFAM" id="SSF103190">
    <property type="entry name" value="Sensory domain-like"/>
    <property type="match status" value="1"/>
</dbReference>
<keyword evidence="4" id="KW-0145">Chemotaxis</keyword>
<dbReference type="PANTHER" id="PTHR32089">
    <property type="entry name" value="METHYL-ACCEPTING CHEMOTAXIS PROTEIN MCPB"/>
    <property type="match status" value="1"/>
</dbReference>
<dbReference type="GO" id="GO:0005886">
    <property type="term" value="C:plasma membrane"/>
    <property type="evidence" value="ECO:0007669"/>
    <property type="project" value="UniProtKB-SubCell"/>
</dbReference>
<feature type="transmembrane region" description="Helical" evidence="11">
    <location>
        <begin position="271"/>
        <end position="292"/>
    </location>
</feature>
<dbReference type="InterPro" id="IPR029151">
    <property type="entry name" value="Sensor-like_sf"/>
</dbReference>
<dbReference type="GO" id="GO:0007165">
    <property type="term" value="P:signal transduction"/>
    <property type="evidence" value="ECO:0007669"/>
    <property type="project" value="UniProtKB-KW"/>
</dbReference>
<dbReference type="Gene3D" id="3.30.450.20">
    <property type="entry name" value="PAS domain"/>
    <property type="match status" value="1"/>
</dbReference>
<dbReference type="Proteomes" id="UP000262073">
    <property type="component" value="Chromosome"/>
</dbReference>
<feature type="transmembrane region" description="Helical" evidence="11">
    <location>
        <begin position="6"/>
        <end position="28"/>
    </location>
</feature>
<dbReference type="PANTHER" id="PTHR32089:SF39">
    <property type="entry name" value="METHYL-ACCEPTING CHEMOTAXIS PROTEIN HLYB"/>
    <property type="match status" value="1"/>
</dbReference>
<evidence type="ECO:0000256" key="1">
    <source>
        <dbReference type="ARBA" id="ARBA00004651"/>
    </source>
</evidence>
<evidence type="ECO:0000259" key="13">
    <source>
        <dbReference type="PROSITE" id="PS50885"/>
    </source>
</evidence>
<dbReference type="PROSITE" id="PS50885">
    <property type="entry name" value="HAMP"/>
    <property type="match status" value="1"/>
</dbReference>
<dbReference type="GO" id="GO:0006935">
    <property type="term" value="P:chemotaxis"/>
    <property type="evidence" value="ECO:0007669"/>
    <property type="project" value="UniProtKB-KW"/>
</dbReference>
<evidence type="ECO:0000256" key="5">
    <source>
        <dbReference type="ARBA" id="ARBA00022692"/>
    </source>
</evidence>
<evidence type="ECO:0000256" key="10">
    <source>
        <dbReference type="PROSITE-ProRule" id="PRU00284"/>
    </source>
</evidence>
<keyword evidence="6 11" id="KW-1133">Transmembrane helix</keyword>
<sequence>MRLKQLLYSVLFAAIVIPVVISISVFAWSMTTFLTDKVQQEDLPTSLREIKNAVELDLLKTIAPSKTLAHNEYIKRWLTTGEPVSERALLNRHLATLKQQNNAISAYVVAADSGNYYTHNGLSRVVTKNQDPWFYQFMNADVPYEVSIDIDKATNVASAFINYAIVENGRRIGLAGIGQSMEAMSALIASYTVGKAGIVYLVDAEGVIQLHPDKNKRGTRVPVAQITGQAREFSVDGEDVTQLAMQLSTIDWYVVTEVPSAQLYGPLRDAVLTNIVIALLIIAVGAIVVKFLSNLIFQPIETITNAVTALNEKDGDLTARLNIQQRNEIGALASQVNLFVEKLQQMFRQVSHSADHVKDITIDVYKQIELAQSYTQTQSNSTHSVAAAVEEMNLTVKEISNSAQGASDVASTTEEHVSCSASTINDAMQNVEKLDALMSKSVDSVNALSLSIDSITRILEVIRGISDQTNLLALNAAIEAARAGDQGRGFAVVADEVRSLAKRTHESTEEINTMIIELNTKASETVHDIQQGSASTRETSQYLISCVEALENISQQVARLTEVNTHVATATREQASATNEISQNISVISQTAQETSRSMQTSFALVNELDKESKALNHTIGRFTL</sequence>
<dbReference type="CDD" id="cd11386">
    <property type="entry name" value="MCP_signal"/>
    <property type="match status" value="1"/>
</dbReference>
<dbReference type="AlphaFoldDB" id="A0A346NMZ9"/>
<evidence type="ECO:0000256" key="8">
    <source>
        <dbReference type="ARBA" id="ARBA00023224"/>
    </source>
</evidence>
<proteinExistence type="inferred from homology"/>
<keyword evidence="15" id="KW-1185">Reference proteome</keyword>
<evidence type="ECO:0000313" key="15">
    <source>
        <dbReference type="Proteomes" id="UP000262073"/>
    </source>
</evidence>
<comment type="subcellular location">
    <subcellularLocation>
        <location evidence="1">Cell membrane</location>
        <topology evidence="1">Multi-pass membrane protein</topology>
    </subcellularLocation>
</comment>
<evidence type="ECO:0000256" key="4">
    <source>
        <dbReference type="ARBA" id="ARBA00022500"/>
    </source>
</evidence>
<dbReference type="FunFam" id="1.10.287.950:FF:000001">
    <property type="entry name" value="Methyl-accepting chemotaxis sensory transducer"/>
    <property type="match status" value="1"/>
</dbReference>
<evidence type="ECO:0000259" key="12">
    <source>
        <dbReference type="PROSITE" id="PS50111"/>
    </source>
</evidence>
<dbReference type="Pfam" id="PF00015">
    <property type="entry name" value="MCPsignal"/>
    <property type="match status" value="1"/>
</dbReference>
<name>A0A346NMZ9_9ALTE</name>
<dbReference type="InterPro" id="IPR003660">
    <property type="entry name" value="HAMP_dom"/>
</dbReference>
<dbReference type="Gene3D" id="1.10.287.950">
    <property type="entry name" value="Methyl-accepting chemotaxis protein"/>
    <property type="match status" value="1"/>
</dbReference>
<dbReference type="SMART" id="SM00304">
    <property type="entry name" value="HAMP"/>
    <property type="match status" value="1"/>
</dbReference>
<keyword evidence="5 11" id="KW-0812">Transmembrane</keyword>
<evidence type="ECO:0000256" key="6">
    <source>
        <dbReference type="ARBA" id="ARBA00022989"/>
    </source>
</evidence>